<reference evidence="2 3" key="1">
    <citation type="submission" date="2015-09" db="EMBL/GenBank/DDBJ databases">
        <title>Trachymyrmex cornetzi WGS genome.</title>
        <authorList>
            <person name="Nygaard S."/>
            <person name="Hu H."/>
            <person name="Boomsma J."/>
            <person name="Zhang G."/>
        </authorList>
    </citation>
    <scope>NUCLEOTIDE SEQUENCE [LARGE SCALE GENOMIC DNA]</scope>
    <source>
        <strain evidence="2">Tcor2-1</strain>
        <tissue evidence="2">Whole body</tissue>
    </source>
</reference>
<name>A0A151J660_9HYME</name>
<keyword evidence="3" id="KW-1185">Reference proteome</keyword>
<evidence type="ECO:0000313" key="2">
    <source>
        <dbReference type="EMBL" id="KYN18707.1"/>
    </source>
</evidence>
<evidence type="ECO:0000256" key="1">
    <source>
        <dbReference type="SAM" id="Coils"/>
    </source>
</evidence>
<protein>
    <submittedName>
        <fullName evidence="2">Uncharacterized protein</fullName>
    </submittedName>
</protein>
<gene>
    <name evidence="2" type="ORF">ALC57_09001</name>
</gene>
<dbReference type="EMBL" id="KQ979878">
    <property type="protein sequence ID" value="KYN18707.1"/>
    <property type="molecule type" value="Genomic_DNA"/>
</dbReference>
<dbReference type="AlphaFoldDB" id="A0A151J660"/>
<proteinExistence type="predicted"/>
<keyword evidence="1" id="KW-0175">Coiled coil</keyword>
<dbReference type="Proteomes" id="UP000078492">
    <property type="component" value="Unassembled WGS sequence"/>
</dbReference>
<sequence>MCKQWILRETGSHLTKNLRWTASGIKADLIKRLQIHTPYQSHVQTMDTERNRITSYEKPTMDGKWFTHTKTVVHAADLTNVATKTYSNLNKIRFEDTKTADAAKVTNATARNSMDRNLIRFEDTKMTASVTEGTNTTAEDKTVASTEETRTLVNMNMFQFGDTKTTADAAEATNAAAKSSTNINVNRFEDTKTAAGVTEVTNTTAEDKTVASTTEAMNGETKTSVNMNMFQFGDTKTPAGAAEVTNAAAKSSTNINVFRFEDTKTAADTIETTNTTAEAKAVANATKETNAAVRNFVGDISKGYVGTFQFGKAKIVASAAEATNATRNFTDVNINRFEGTKMAAGVTEEINPKYFVDVHMIWREAELYRREKELAEQELMLARKEIEMLRQALIDMATRPQKICCCFERMSLKDENGESVSVSRQDKCNFLAKEGMCLGIP</sequence>
<organism evidence="2 3">
    <name type="scientific">Trachymyrmex cornetzi</name>
    <dbReference type="NCBI Taxonomy" id="471704"/>
    <lineage>
        <taxon>Eukaryota</taxon>
        <taxon>Metazoa</taxon>
        <taxon>Ecdysozoa</taxon>
        <taxon>Arthropoda</taxon>
        <taxon>Hexapoda</taxon>
        <taxon>Insecta</taxon>
        <taxon>Pterygota</taxon>
        <taxon>Neoptera</taxon>
        <taxon>Endopterygota</taxon>
        <taxon>Hymenoptera</taxon>
        <taxon>Apocrita</taxon>
        <taxon>Aculeata</taxon>
        <taxon>Formicoidea</taxon>
        <taxon>Formicidae</taxon>
        <taxon>Myrmicinae</taxon>
        <taxon>Trachymyrmex</taxon>
    </lineage>
</organism>
<accession>A0A151J660</accession>
<feature type="coiled-coil region" evidence="1">
    <location>
        <begin position="365"/>
        <end position="392"/>
    </location>
</feature>
<evidence type="ECO:0000313" key="3">
    <source>
        <dbReference type="Proteomes" id="UP000078492"/>
    </source>
</evidence>